<dbReference type="RefSeq" id="WP_052708235.1">
    <property type="nucleotide sequence ID" value="NZ_FO704551.1"/>
</dbReference>
<proteinExistence type="predicted"/>
<dbReference type="Proteomes" id="UP000032735">
    <property type="component" value="Chromosome"/>
</dbReference>
<keyword evidence="1" id="KW-0732">Signal</keyword>
<sequence length="287" mass="32175">MNIFIKKISFTLKIMVCLLFFINNAHSNTGDNIAQELTKRYFDNQVSCGDDGLPIFLCSGILIRGTVASNAYHSWNPSPTSERKGSVSFSYLRSDIRIAELEVNHHNGYIFTPYIKLIDDSEKINPAILCYFPIDGGTDARNNKGCGSPTGYPDLGSCQQQNITTAEQWVYNYVNVNNSNRSVQCGFDVTGDNSAKIFMEGLKVSSLIKLPLNNELAIAVWDQNIPNKLPIEAFFYQNDGLKDAQHDQKDFYQSTGKIIPIVKMTFPSSPDGNITFVYNENDQLKLH</sequence>
<gene>
    <name evidence="2" type="ORF">XPG1_0837</name>
</gene>
<dbReference type="HOGENOM" id="CLU_041659_1_0_6"/>
<dbReference type="KEGG" id="xpo:XPG1_0837"/>
<name>A0A068QZK8_9GAMM</name>
<organism evidence="2 3">
    <name type="scientific">Xenorhabdus poinarii G6</name>
    <dbReference type="NCBI Taxonomy" id="1354304"/>
    <lineage>
        <taxon>Bacteria</taxon>
        <taxon>Pseudomonadati</taxon>
        <taxon>Pseudomonadota</taxon>
        <taxon>Gammaproteobacteria</taxon>
        <taxon>Enterobacterales</taxon>
        <taxon>Morganellaceae</taxon>
        <taxon>Xenorhabdus</taxon>
    </lineage>
</organism>
<dbReference type="STRING" id="1354304.XPG1_0837"/>
<accession>A0A068QZK8</accession>
<protein>
    <submittedName>
        <fullName evidence="2">HvnC halovibrin</fullName>
    </submittedName>
</protein>
<feature type="signal peptide" evidence="1">
    <location>
        <begin position="1"/>
        <end position="27"/>
    </location>
</feature>
<dbReference type="OrthoDB" id="6766953at2"/>
<evidence type="ECO:0000313" key="3">
    <source>
        <dbReference type="Proteomes" id="UP000032735"/>
    </source>
</evidence>
<feature type="chain" id="PRO_5001654477" evidence="1">
    <location>
        <begin position="28"/>
        <end position="287"/>
    </location>
</feature>
<dbReference type="AlphaFoldDB" id="A0A068QZK8"/>
<dbReference type="EMBL" id="FO704551">
    <property type="protein sequence ID" value="CDG20492.1"/>
    <property type="molecule type" value="Genomic_DNA"/>
</dbReference>
<keyword evidence="3" id="KW-1185">Reference proteome</keyword>
<evidence type="ECO:0000313" key="2">
    <source>
        <dbReference type="EMBL" id="CDG20492.1"/>
    </source>
</evidence>
<evidence type="ECO:0000256" key="1">
    <source>
        <dbReference type="SAM" id="SignalP"/>
    </source>
</evidence>
<reference evidence="2 3" key="1">
    <citation type="submission" date="2013-07" db="EMBL/GenBank/DDBJ databases">
        <authorList>
            <person name="Genoscope - CEA"/>
        </authorList>
    </citation>
    <scope>NUCLEOTIDE SEQUENCE [LARGE SCALE GENOMIC DNA]</scope>
    <source>
        <strain evidence="2 3">G6</strain>
    </source>
</reference>